<protein>
    <submittedName>
        <fullName evidence="2">Uncharacterized protein</fullName>
    </submittedName>
</protein>
<evidence type="ECO:0000256" key="1">
    <source>
        <dbReference type="SAM" id="Phobius"/>
    </source>
</evidence>
<keyword evidence="1" id="KW-0812">Transmembrane</keyword>
<dbReference type="Proteomes" id="UP000829196">
    <property type="component" value="Unassembled WGS sequence"/>
</dbReference>
<keyword evidence="1" id="KW-1133">Transmembrane helix</keyword>
<evidence type="ECO:0000313" key="2">
    <source>
        <dbReference type="EMBL" id="KAI0510352.1"/>
    </source>
</evidence>
<dbReference type="EMBL" id="JAGYWB010000009">
    <property type="protein sequence ID" value="KAI0510352.1"/>
    <property type="molecule type" value="Genomic_DNA"/>
</dbReference>
<accession>A0A8T3BBD1</accession>
<organism evidence="2 3">
    <name type="scientific">Dendrobium nobile</name>
    <name type="common">Orchid</name>
    <dbReference type="NCBI Taxonomy" id="94219"/>
    <lineage>
        <taxon>Eukaryota</taxon>
        <taxon>Viridiplantae</taxon>
        <taxon>Streptophyta</taxon>
        <taxon>Embryophyta</taxon>
        <taxon>Tracheophyta</taxon>
        <taxon>Spermatophyta</taxon>
        <taxon>Magnoliopsida</taxon>
        <taxon>Liliopsida</taxon>
        <taxon>Asparagales</taxon>
        <taxon>Orchidaceae</taxon>
        <taxon>Epidendroideae</taxon>
        <taxon>Malaxideae</taxon>
        <taxon>Dendrobiinae</taxon>
        <taxon>Dendrobium</taxon>
    </lineage>
</organism>
<sequence>MASNGSDFPKFEVDRCRNIQSCEPETDFLDPGSGFFLCFPHSRRATGLLFSISHAPELPLPLPLRFLCVFGSKERDAELPPPLSRFAAAQEHPSPPLSWPTELLQATERALIHFSSMFCEVSFEKQWIRSTRALGEGARTTGSEHQSPLFIPVGALRAELLGTLDPDGRELKKSICLGAFKWPRHDLGSFAYKLVSGSATIRISVKSFLKSYCQSAEQCNHLALRLPRLASRLQLTPIFLLLTTSLICLNFCFGHRRIRRRRSTNNEGICSLENPKGLFTNKWDLINLVNPDLVNPKGVKS</sequence>
<keyword evidence="1" id="KW-0472">Membrane</keyword>
<reference evidence="2" key="1">
    <citation type="journal article" date="2022" name="Front. Genet.">
        <title>Chromosome-Scale Assembly of the Dendrobium nobile Genome Provides Insights Into the Molecular Mechanism of the Biosynthesis of the Medicinal Active Ingredient of Dendrobium.</title>
        <authorList>
            <person name="Xu Q."/>
            <person name="Niu S.-C."/>
            <person name="Li K.-L."/>
            <person name="Zheng P.-J."/>
            <person name="Zhang X.-J."/>
            <person name="Jia Y."/>
            <person name="Liu Y."/>
            <person name="Niu Y.-X."/>
            <person name="Yu L.-H."/>
            <person name="Chen D.-F."/>
            <person name="Zhang G.-Q."/>
        </authorList>
    </citation>
    <scope>NUCLEOTIDE SEQUENCE</scope>
    <source>
        <tissue evidence="2">Leaf</tissue>
    </source>
</reference>
<feature type="transmembrane region" description="Helical" evidence="1">
    <location>
        <begin position="235"/>
        <end position="253"/>
    </location>
</feature>
<dbReference type="AlphaFoldDB" id="A0A8T3BBD1"/>
<name>A0A8T3BBD1_DENNO</name>
<proteinExistence type="predicted"/>
<evidence type="ECO:0000313" key="3">
    <source>
        <dbReference type="Proteomes" id="UP000829196"/>
    </source>
</evidence>
<keyword evidence="3" id="KW-1185">Reference proteome</keyword>
<comment type="caution">
    <text evidence="2">The sequence shown here is derived from an EMBL/GenBank/DDBJ whole genome shotgun (WGS) entry which is preliminary data.</text>
</comment>
<gene>
    <name evidence="2" type="ORF">KFK09_010953</name>
</gene>